<reference evidence="1 2" key="1">
    <citation type="submission" date="2019-03" db="EMBL/GenBank/DDBJ databases">
        <title>Arenimonas daejeonensis sp. nov., isolated from compost.</title>
        <authorList>
            <person name="Jeon C.O."/>
        </authorList>
    </citation>
    <scope>NUCLEOTIDE SEQUENCE [LARGE SCALE GENOMIC DNA]</scope>
    <source>
        <strain evidence="1 2">R29</strain>
    </source>
</reference>
<accession>A0A5C4RUS0</accession>
<name>A0A5C4RUS0_9GAMM</name>
<dbReference type="PANTHER" id="PTHR33988">
    <property type="entry name" value="ENDORIBONUCLEASE MAZF-RELATED"/>
    <property type="match status" value="1"/>
</dbReference>
<proteinExistence type="predicted"/>
<evidence type="ECO:0000313" key="1">
    <source>
        <dbReference type="EMBL" id="TNJ34407.1"/>
    </source>
</evidence>
<organism evidence="1 2">
    <name type="scientific">Arenimonas terrae</name>
    <dbReference type="NCBI Taxonomy" id="2546226"/>
    <lineage>
        <taxon>Bacteria</taxon>
        <taxon>Pseudomonadati</taxon>
        <taxon>Pseudomonadota</taxon>
        <taxon>Gammaproteobacteria</taxon>
        <taxon>Lysobacterales</taxon>
        <taxon>Lysobacteraceae</taxon>
        <taxon>Arenimonas</taxon>
    </lineage>
</organism>
<dbReference type="InterPro" id="IPR003477">
    <property type="entry name" value="PemK-like"/>
</dbReference>
<dbReference type="Proteomes" id="UP000305760">
    <property type="component" value="Unassembled WGS sequence"/>
</dbReference>
<keyword evidence="2" id="KW-1185">Reference proteome</keyword>
<comment type="caution">
    <text evidence="1">The sequence shown here is derived from an EMBL/GenBank/DDBJ whole genome shotgun (WGS) entry which is preliminary data.</text>
</comment>
<dbReference type="GO" id="GO:0003677">
    <property type="term" value="F:DNA binding"/>
    <property type="evidence" value="ECO:0007669"/>
    <property type="project" value="InterPro"/>
</dbReference>
<dbReference type="Gene3D" id="2.30.30.110">
    <property type="match status" value="1"/>
</dbReference>
<dbReference type="GO" id="GO:0006402">
    <property type="term" value="P:mRNA catabolic process"/>
    <property type="evidence" value="ECO:0007669"/>
    <property type="project" value="TreeGrafter"/>
</dbReference>
<dbReference type="AlphaFoldDB" id="A0A5C4RUS0"/>
<dbReference type="GO" id="GO:0016075">
    <property type="term" value="P:rRNA catabolic process"/>
    <property type="evidence" value="ECO:0007669"/>
    <property type="project" value="TreeGrafter"/>
</dbReference>
<dbReference type="SUPFAM" id="SSF50118">
    <property type="entry name" value="Cell growth inhibitor/plasmid maintenance toxic component"/>
    <property type="match status" value="1"/>
</dbReference>
<evidence type="ECO:0000313" key="2">
    <source>
        <dbReference type="Proteomes" id="UP000305760"/>
    </source>
</evidence>
<dbReference type="GO" id="GO:0004521">
    <property type="term" value="F:RNA endonuclease activity"/>
    <property type="evidence" value="ECO:0007669"/>
    <property type="project" value="TreeGrafter"/>
</dbReference>
<dbReference type="OrthoDB" id="9808744at2"/>
<dbReference type="InterPro" id="IPR011067">
    <property type="entry name" value="Plasmid_toxin/cell-grow_inhib"/>
</dbReference>
<sequence>MTLPPSGQSERPIRRGDLYWLVSDGPQGSVPPIRHPHVVVQDDLFNDSRIDTVVVCGITTNARRGSEPGTVRLPAGEGGLERESVVLASQVSSVRKDQLGERIGSVSAERVEQILSALRFLQHSFHSRPDLR</sequence>
<dbReference type="RefSeq" id="WP_139444816.1">
    <property type="nucleotide sequence ID" value="NZ_SMDR01000001.1"/>
</dbReference>
<dbReference type="Pfam" id="PF02452">
    <property type="entry name" value="PemK_toxin"/>
    <property type="match status" value="1"/>
</dbReference>
<protein>
    <submittedName>
        <fullName evidence="1">Type II toxin-antitoxin system PemK/MazF family toxin</fullName>
    </submittedName>
</protein>
<dbReference type="EMBL" id="SMDR01000001">
    <property type="protein sequence ID" value="TNJ34407.1"/>
    <property type="molecule type" value="Genomic_DNA"/>
</dbReference>
<gene>
    <name evidence="1" type="ORF">E1B00_01045</name>
</gene>